<organism evidence="4 5">
    <name type="scientific">Toxocara canis</name>
    <name type="common">Canine roundworm</name>
    <dbReference type="NCBI Taxonomy" id="6265"/>
    <lineage>
        <taxon>Eukaryota</taxon>
        <taxon>Metazoa</taxon>
        <taxon>Ecdysozoa</taxon>
        <taxon>Nematoda</taxon>
        <taxon>Chromadorea</taxon>
        <taxon>Rhabditida</taxon>
        <taxon>Spirurina</taxon>
        <taxon>Ascaridomorpha</taxon>
        <taxon>Ascaridoidea</taxon>
        <taxon>Toxocaridae</taxon>
        <taxon>Toxocara</taxon>
    </lineage>
</organism>
<dbReference type="AlphaFoldDB" id="A0A183V9N2"/>
<dbReference type="Proteomes" id="UP000050794">
    <property type="component" value="Unassembled WGS sequence"/>
</dbReference>
<name>A0A183V9N2_TOXCA</name>
<reference evidence="5" key="1">
    <citation type="submission" date="2016-06" db="UniProtKB">
        <authorList>
            <consortium name="WormBaseParasite"/>
        </authorList>
    </citation>
    <scope>IDENTIFICATION</scope>
</reference>
<reference evidence="3 4" key="2">
    <citation type="submission" date="2018-11" db="EMBL/GenBank/DDBJ databases">
        <authorList>
            <consortium name="Pathogen Informatics"/>
        </authorList>
    </citation>
    <scope>NUCLEOTIDE SEQUENCE [LARGE SCALE GENOMIC DNA]</scope>
</reference>
<evidence type="ECO:0000256" key="2">
    <source>
        <dbReference type="SAM" id="Phobius"/>
    </source>
</evidence>
<feature type="compositionally biased region" description="Polar residues" evidence="1">
    <location>
        <begin position="9"/>
        <end position="26"/>
    </location>
</feature>
<keyword evidence="2" id="KW-0812">Transmembrane</keyword>
<protein>
    <submittedName>
        <fullName evidence="3 5">Uncharacterized protein</fullName>
    </submittedName>
</protein>
<sequence>MDSSSSNSIEVESQQGDAFVTPNQHLSGVKATVQRSADQYYPKRKYRNDPDNKPNQKIIEAISQRSTVSPGQNAIQTTLTEEVTPVDGSIPTTAKGCSKEAFHEDVNGSQPTGSSLSKRHISITLCAFLVFFALSMLFSAVMVVMIATGRLFANDKVDDGFPHYTLDEALL</sequence>
<evidence type="ECO:0000313" key="5">
    <source>
        <dbReference type="WBParaSite" id="TCNE_0001745301-mRNA-1"/>
    </source>
</evidence>
<evidence type="ECO:0000313" key="4">
    <source>
        <dbReference type="Proteomes" id="UP000050794"/>
    </source>
</evidence>
<evidence type="ECO:0000313" key="3">
    <source>
        <dbReference type="EMBL" id="VDM48773.1"/>
    </source>
</evidence>
<keyword evidence="4" id="KW-1185">Reference proteome</keyword>
<dbReference type="EMBL" id="UYWY01024461">
    <property type="protein sequence ID" value="VDM48773.1"/>
    <property type="molecule type" value="Genomic_DNA"/>
</dbReference>
<keyword evidence="2" id="KW-1133">Transmembrane helix</keyword>
<gene>
    <name evidence="3" type="ORF">TCNE_LOCUS17452</name>
</gene>
<proteinExistence type="predicted"/>
<dbReference type="WBParaSite" id="TCNE_0001745301-mRNA-1">
    <property type="protein sequence ID" value="TCNE_0001745301-mRNA-1"/>
    <property type="gene ID" value="TCNE_0001745301"/>
</dbReference>
<feature type="region of interest" description="Disordered" evidence="1">
    <location>
        <begin position="1"/>
        <end position="55"/>
    </location>
</feature>
<feature type="transmembrane region" description="Helical" evidence="2">
    <location>
        <begin position="125"/>
        <end position="147"/>
    </location>
</feature>
<accession>A0A183V9N2</accession>
<evidence type="ECO:0000256" key="1">
    <source>
        <dbReference type="SAM" id="MobiDB-lite"/>
    </source>
</evidence>
<keyword evidence="2" id="KW-0472">Membrane</keyword>